<gene>
    <name evidence="2" type="ORF">ENT17_13275</name>
</gene>
<feature type="transmembrane region" description="Helical" evidence="1">
    <location>
        <begin position="74"/>
        <end position="92"/>
    </location>
</feature>
<accession>A0A7C4Q478</accession>
<keyword evidence="1" id="KW-1133">Transmembrane helix</keyword>
<feature type="transmembrane region" description="Helical" evidence="1">
    <location>
        <begin position="29"/>
        <end position="54"/>
    </location>
</feature>
<name>A0A7C4Q478_9CHLR</name>
<sequence length="222" mass="25423">MSKKYLFSIVLSILIIIILSFFFEVTGFISYGLVVSSIWLTLAMIVIWCTSWVLLKTRLVKGVFRLQTPLKLPLLLFLSGIAGIVISNLYALPAVPSTTLNFNDQLNYMYKTDQGDRLALRFIKLNERDQERTQRVVKILEQDEILSPENLYQAATILQHGTESKHYEMAYILAKRADELGYENGLWKAAYDRWMLSLGKPQVYGTQTKATLTIFGVQVEQK</sequence>
<proteinExistence type="predicted"/>
<organism evidence="2">
    <name type="scientific">Bellilinea caldifistulae</name>
    <dbReference type="NCBI Taxonomy" id="360411"/>
    <lineage>
        <taxon>Bacteria</taxon>
        <taxon>Bacillati</taxon>
        <taxon>Chloroflexota</taxon>
        <taxon>Anaerolineae</taxon>
        <taxon>Anaerolineales</taxon>
        <taxon>Anaerolineaceae</taxon>
        <taxon>Bellilinea</taxon>
    </lineage>
</organism>
<dbReference type="EMBL" id="DSXR01000128">
    <property type="protein sequence ID" value="HGS88568.1"/>
    <property type="molecule type" value="Genomic_DNA"/>
</dbReference>
<comment type="caution">
    <text evidence="2">The sequence shown here is derived from an EMBL/GenBank/DDBJ whole genome shotgun (WGS) entry which is preliminary data.</text>
</comment>
<evidence type="ECO:0000256" key="1">
    <source>
        <dbReference type="SAM" id="Phobius"/>
    </source>
</evidence>
<protein>
    <submittedName>
        <fullName evidence="2">Uncharacterized protein</fullName>
    </submittedName>
</protein>
<feature type="transmembrane region" description="Helical" evidence="1">
    <location>
        <begin position="5"/>
        <end position="23"/>
    </location>
</feature>
<keyword evidence="1" id="KW-0812">Transmembrane</keyword>
<reference evidence="2" key="1">
    <citation type="journal article" date="2020" name="mSystems">
        <title>Genome- and Community-Level Interaction Insights into Carbon Utilization and Element Cycling Functions of Hydrothermarchaeota in Hydrothermal Sediment.</title>
        <authorList>
            <person name="Zhou Z."/>
            <person name="Liu Y."/>
            <person name="Xu W."/>
            <person name="Pan J."/>
            <person name="Luo Z.H."/>
            <person name="Li M."/>
        </authorList>
    </citation>
    <scope>NUCLEOTIDE SEQUENCE [LARGE SCALE GENOMIC DNA]</scope>
    <source>
        <strain evidence="2">SpSt-556</strain>
    </source>
</reference>
<keyword evidence="1" id="KW-0472">Membrane</keyword>
<evidence type="ECO:0000313" key="2">
    <source>
        <dbReference type="EMBL" id="HGS88568.1"/>
    </source>
</evidence>
<dbReference type="AlphaFoldDB" id="A0A7C4Q478"/>